<evidence type="ECO:0000313" key="3">
    <source>
        <dbReference type="Proteomes" id="UP000177967"/>
    </source>
</evidence>
<accession>A0A1G1V0H7</accession>
<comment type="caution">
    <text evidence="2">The sequence shown here is derived from an EMBL/GenBank/DDBJ whole genome shotgun (WGS) entry which is preliminary data.</text>
</comment>
<keyword evidence="1" id="KW-0812">Transmembrane</keyword>
<gene>
    <name evidence="2" type="ORF">A2782_02145</name>
</gene>
<organism evidence="2 3">
    <name type="scientific">Candidatus Blackburnbacteria bacterium RIFCSPHIGHO2_01_FULL_43_15b</name>
    <dbReference type="NCBI Taxonomy" id="1797513"/>
    <lineage>
        <taxon>Bacteria</taxon>
        <taxon>Candidatus Blackburniibacteriota</taxon>
    </lineage>
</organism>
<reference evidence="2 3" key="1">
    <citation type="journal article" date="2016" name="Nat. Commun.">
        <title>Thousands of microbial genomes shed light on interconnected biogeochemical processes in an aquifer system.</title>
        <authorList>
            <person name="Anantharaman K."/>
            <person name="Brown C.T."/>
            <person name="Hug L.A."/>
            <person name="Sharon I."/>
            <person name="Castelle C.J."/>
            <person name="Probst A.J."/>
            <person name="Thomas B.C."/>
            <person name="Singh A."/>
            <person name="Wilkins M.J."/>
            <person name="Karaoz U."/>
            <person name="Brodie E.L."/>
            <person name="Williams K.H."/>
            <person name="Hubbard S.S."/>
            <person name="Banfield J.F."/>
        </authorList>
    </citation>
    <scope>NUCLEOTIDE SEQUENCE [LARGE SCALE GENOMIC DNA]</scope>
</reference>
<protein>
    <recommendedName>
        <fullName evidence="4">ABC transporter permease</fullName>
    </recommendedName>
</protein>
<evidence type="ECO:0000256" key="1">
    <source>
        <dbReference type="SAM" id="Phobius"/>
    </source>
</evidence>
<dbReference type="Proteomes" id="UP000177967">
    <property type="component" value="Unassembled WGS sequence"/>
</dbReference>
<proteinExistence type="predicted"/>
<name>A0A1G1V0H7_9BACT</name>
<sequence>MNKLLSNLKKAILLFRAGFSLFIILTPIILYSLFFILPQKALAATVTWDGGSSGSWNTAANTGAITQKIIN</sequence>
<dbReference type="AlphaFoldDB" id="A0A1G1V0H7"/>
<evidence type="ECO:0008006" key="4">
    <source>
        <dbReference type="Google" id="ProtNLM"/>
    </source>
</evidence>
<keyword evidence="1" id="KW-0472">Membrane</keyword>
<feature type="transmembrane region" description="Helical" evidence="1">
    <location>
        <begin position="12"/>
        <end position="37"/>
    </location>
</feature>
<dbReference type="STRING" id="1797513.A2782_02145"/>
<evidence type="ECO:0000313" key="2">
    <source>
        <dbReference type="EMBL" id="OGY08876.1"/>
    </source>
</evidence>
<dbReference type="EMBL" id="MHBW01000019">
    <property type="protein sequence ID" value="OGY08876.1"/>
    <property type="molecule type" value="Genomic_DNA"/>
</dbReference>
<keyword evidence="1" id="KW-1133">Transmembrane helix</keyword>